<sequence length="190" mass="22154">MFFWLCLVHYGQGQEVIDLDISVAGIKIGEMKATKHKIEDKEILEINSQVKFWFFTWVEVMFDSEAIYQDGFLLNTISNTTSNKGDFSSNVGWNGEYYHVNVTSYKFENQESLPDLIAYSTSKLYFEEPKNNQVFMAETFGLLSVIAEKKDYYEILVNGNKNRFYYQNGQFIKAVMQSPIKNYVVSRRSK</sequence>
<organism evidence="1 2">
    <name type="scientific">Mongoliibacter ruber</name>
    <dbReference type="NCBI Taxonomy" id="1750599"/>
    <lineage>
        <taxon>Bacteria</taxon>
        <taxon>Pseudomonadati</taxon>
        <taxon>Bacteroidota</taxon>
        <taxon>Cytophagia</taxon>
        <taxon>Cytophagales</taxon>
        <taxon>Cyclobacteriaceae</taxon>
        <taxon>Mongoliibacter</taxon>
    </lineage>
</organism>
<reference evidence="1 2" key="1">
    <citation type="submission" date="2018-03" db="EMBL/GenBank/DDBJ databases">
        <title>Genomic Encyclopedia of Archaeal and Bacterial Type Strains, Phase II (KMG-II): from individual species to whole genera.</title>
        <authorList>
            <person name="Goeker M."/>
        </authorList>
    </citation>
    <scope>NUCLEOTIDE SEQUENCE [LARGE SCALE GENOMIC DNA]</scope>
    <source>
        <strain evidence="1 2">DSM 27929</strain>
    </source>
</reference>
<keyword evidence="2" id="KW-1185">Reference proteome</keyword>
<evidence type="ECO:0000313" key="1">
    <source>
        <dbReference type="EMBL" id="PRY87206.1"/>
    </source>
</evidence>
<name>A0A2T0WKH7_9BACT</name>
<proteinExistence type="predicted"/>
<gene>
    <name evidence="1" type="ORF">CLW00_107276</name>
</gene>
<dbReference type="InterPro" id="IPR045767">
    <property type="entry name" value="DUF6134"/>
</dbReference>
<protein>
    <submittedName>
        <fullName evidence="1">Uncharacterized protein</fullName>
    </submittedName>
</protein>
<evidence type="ECO:0000313" key="2">
    <source>
        <dbReference type="Proteomes" id="UP000238157"/>
    </source>
</evidence>
<comment type="caution">
    <text evidence="1">The sequence shown here is derived from an EMBL/GenBank/DDBJ whole genome shotgun (WGS) entry which is preliminary data.</text>
</comment>
<accession>A0A2T0WKH7</accession>
<dbReference type="Pfam" id="PF19630">
    <property type="entry name" value="DUF6134"/>
    <property type="match status" value="1"/>
</dbReference>
<dbReference type="AlphaFoldDB" id="A0A2T0WKH7"/>
<dbReference type="RefSeq" id="WP_245917293.1">
    <property type="nucleotide sequence ID" value="NZ_PVTR01000007.1"/>
</dbReference>
<dbReference type="EMBL" id="PVTR01000007">
    <property type="protein sequence ID" value="PRY87206.1"/>
    <property type="molecule type" value="Genomic_DNA"/>
</dbReference>
<dbReference type="Proteomes" id="UP000238157">
    <property type="component" value="Unassembled WGS sequence"/>
</dbReference>